<sequence>MMSTPYLKNIEHEKILDLCALVEYSEGQVVSRTLAQNSAVSITLFAFDEGEEISSHSSTGDAMLSVLDGTAKITIGGEVYSLSSGETIVMPAGIPHAVAAEKRFKMQLTVVFPQN</sequence>
<dbReference type="CDD" id="cd02230">
    <property type="entry name" value="cupin_HP0902-like"/>
    <property type="match status" value="1"/>
</dbReference>
<dbReference type="InterPro" id="IPR013096">
    <property type="entry name" value="Cupin_2"/>
</dbReference>
<keyword evidence="3" id="KW-1185">Reference proteome</keyword>
<feature type="domain" description="Cupin type-2" evidence="1">
    <location>
        <begin position="44"/>
        <end position="112"/>
    </location>
</feature>
<reference evidence="2 3" key="1">
    <citation type="submission" date="2019-03" db="EMBL/GenBank/DDBJ databases">
        <title>Genomic Encyclopedia of Type Strains, Phase IV (KMG-IV): sequencing the most valuable type-strain genomes for metagenomic binning, comparative biology and taxonomic classification.</title>
        <authorList>
            <person name="Goeker M."/>
        </authorList>
    </citation>
    <scope>NUCLEOTIDE SEQUENCE [LARGE SCALE GENOMIC DNA]</scope>
    <source>
        <strain evidence="2 3">DSM 100556</strain>
    </source>
</reference>
<evidence type="ECO:0000259" key="1">
    <source>
        <dbReference type="Pfam" id="PF07883"/>
    </source>
</evidence>
<accession>A0A4R1QW19</accession>
<dbReference type="GO" id="GO:0051213">
    <property type="term" value="F:dioxygenase activity"/>
    <property type="evidence" value="ECO:0007669"/>
    <property type="project" value="UniProtKB-KW"/>
</dbReference>
<comment type="caution">
    <text evidence="2">The sequence shown here is derived from an EMBL/GenBank/DDBJ whole genome shotgun (WGS) entry which is preliminary data.</text>
</comment>
<dbReference type="Pfam" id="PF07883">
    <property type="entry name" value="Cupin_2"/>
    <property type="match status" value="1"/>
</dbReference>
<dbReference type="EMBL" id="SLUO01000010">
    <property type="protein sequence ID" value="TCL56875.1"/>
    <property type="molecule type" value="Genomic_DNA"/>
</dbReference>
<gene>
    <name evidence="2" type="ORF">EDD76_11047</name>
</gene>
<protein>
    <submittedName>
        <fullName evidence="2">Quercetin dioxygenase-like cupin family protein</fullName>
    </submittedName>
</protein>
<keyword evidence="2" id="KW-0560">Oxidoreductase</keyword>
<organism evidence="2 3">
    <name type="scientific">Kineothrix alysoides</name>
    <dbReference type="NCBI Taxonomy" id="1469948"/>
    <lineage>
        <taxon>Bacteria</taxon>
        <taxon>Bacillati</taxon>
        <taxon>Bacillota</taxon>
        <taxon>Clostridia</taxon>
        <taxon>Lachnospirales</taxon>
        <taxon>Lachnospiraceae</taxon>
        <taxon>Kineothrix</taxon>
    </lineage>
</organism>
<evidence type="ECO:0000313" key="3">
    <source>
        <dbReference type="Proteomes" id="UP000295718"/>
    </source>
</evidence>
<dbReference type="STRING" id="1469948.GCA_000732725_02817"/>
<proteinExistence type="predicted"/>
<dbReference type="PANTHER" id="PTHR37694">
    <property type="entry name" value="SLR8022 PROTEIN"/>
    <property type="match status" value="1"/>
</dbReference>
<dbReference type="InterPro" id="IPR014710">
    <property type="entry name" value="RmlC-like_jellyroll"/>
</dbReference>
<dbReference type="SUPFAM" id="SSF51182">
    <property type="entry name" value="RmlC-like cupins"/>
    <property type="match status" value="1"/>
</dbReference>
<keyword evidence="2" id="KW-0223">Dioxygenase</keyword>
<name>A0A4R1QW19_9FIRM</name>
<dbReference type="Gene3D" id="2.60.120.10">
    <property type="entry name" value="Jelly Rolls"/>
    <property type="match status" value="1"/>
</dbReference>
<dbReference type="Proteomes" id="UP000295718">
    <property type="component" value="Unassembled WGS sequence"/>
</dbReference>
<dbReference type="AlphaFoldDB" id="A0A4R1QW19"/>
<evidence type="ECO:0000313" key="2">
    <source>
        <dbReference type="EMBL" id="TCL56875.1"/>
    </source>
</evidence>
<dbReference type="PANTHER" id="PTHR37694:SF1">
    <property type="entry name" value="SLR8022 PROTEIN"/>
    <property type="match status" value="1"/>
</dbReference>
<dbReference type="InterPro" id="IPR011051">
    <property type="entry name" value="RmlC_Cupin_sf"/>
</dbReference>